<keyword evidence="2" id="KW-1185">Reference proteome</keyword>
<proteinExistence type="predicted"/>
<dbReference type="RefSeq" id="XP_043002139.1">
    <property type="nucleotide sequence ID" value="XM_043160183.1"/>
</dbReference>
<dbReference type="AlphaFoldDB" id="A0A9P7UK94"/>
<dbReference type="KEGG" id="more:E1B28_003213"/>
<gene>
    <name evidence="1" type="ORF">E1B28_003213</name>
</gene>
<sequence>MFLGQVYHSRYILDRVYTNSERSHWTGACVSTWVLKKQESYGRINHVRPYGFVDDNSSFTMTRHLPQDDPNSDGDFLDSIRFSTSTPMPQYRDDRQSDRWIDILNR</sequence>
<evidence type="ECO:0000313" key="2">
    <source>
        <dbReference type="Proteomes" id="UP001049176"/>
    </source>
</evidence>
<dbReference type="EMBL" id="CM032191">
    <property type="protein sequence ID" value="KAG7085668.1"/>
    <property type="molecule type" value="Genomic_DNA"/>
</dbReference>
<reference evidence="1" key="1">
    <citation type="journal article" date="2021" name="Genome Biol. Evol.">
        <title>The assembled and annotated genome of the fairy-ring fungus Marasmius oreades.</title>
        <authorList>
            <person name="Hiltunen M."/>
            <person name="Ament-Velasquez S.L."/>
            <person name="Johannesson H."/>
        </authorList>
    </citation>
    <scope>NUCLEOTIDE SEQUENCE</scope>
    <source>
        <strain evidence="1">03SP1</strain>
    </source>
</reference>
<organism evidence="1 2">
    <name type="scientific">Marasmius oreades</name>
    <name type="common">fairy-ring Marasmius</name>
    <dbReference type="NCBI Taxonomy" id="181124"/>
    <lineage>
        <taxon>Eukaryota</taxon>
        <taxon>Fungi</taxon>
        <taxon>Dikarya</taxon>
        <taxon>Basidiomycota</taxon>
        <taxon>Agaricomycotina</taxon>
        <taxon>Agaricomycetes</taxon>
        <taxon>Agaricomycetidae</taxon>
        <taxon>Agaricales</taxon>
        <taxon>Marasmiineae</taxon>
        <taxon>Marasmiaceae</taxon>
        <taxon>Marasmius</taxon>
    </lineage>
</organism>
<accession>A0A9P7UK94</accession>
<evidence type="ECO:0000313" key="1">
    <source>
        <dbReference type="EMBL" id="KAG7085668.1"/>
    </source>
</evidence>
<dbReference type="Proteomes" id="UP001049176">
    <property type="component" value="Chromosome 11"/>
</dbReference>
<name>A0A9P7UK94_9AGAR</name>
<protein>
    <submittedName>
        <fullName evidence="1">Uncharacterized protein</fullName>
    </submittedName>
</protein>
<comment type="caution">
    <text evidence="1">The sequence shown here is derived from an EMBL/GenBank/DDBJ whole genome shotgun (WGS) entry which is preliminary data.</text>
</comment>
<dbReference type="GeneID" id="66072289"/>